<reference evidence="1 2" key="1">
    <citation type="submission" date="2018-05" db="EMBL/GenBank/DDBJ databases">
        <title>Genome sequencing, assembly and analysis of the novel insecticidal bacterium, Chromobacterium phragmitis.</title>
        <authorList>
            <person name="Sparks M.E."/>
            <person name="Blackburn M.B."/>
            <person name="Gundersen-Rindal D.E."/>
        </authorList>
    </citation>
    <scope>NUCLEOTIDE SEQUENCE [LARGE SCALE GENOMIC DNA]</scope>
    <source>
        <strain evidence="1">IIBBL 274-1</strain>
    </source>
</reference>
<dbReference type="KEGG" id="chri:DK842_14130"/>
<proteinExistence type="predicted"/>
<gene>
    <name evidence="1" type="ORF">DK843_19700</name>
</gene>
<dbReference type="RefSeq" id="WP_114062010.1">
    <property type="nucleotide sequence ID" value="NZ_CP029495.1"/>
</dbReference>
<name>A0A344UM22_9NEIS</name>
<sequence length="86" mass="9620">MIPSALRLALAALALLFPLQLLDQLFGGGASQQARIEQLELREQQLLTVNQQQAQQLAIQDLDFKLLASSQRELAAEARRLLQARR</sequence>
<dbReference type="KEGG" id="chrb:DK843_19700"/>
<protein>
    <submittedName>
        <fullName evidence="1">Uncharacterized protein</fullName>
    </submittedName>
</protein>
<evidence type="ECO:0000313" key="1">
    <source>
        <dbReference type="EMBL" id="AXE36320.1"/>
    </source>
</evidence>
<evidence type="ECO:0000313" key="2">
    <source>
        <dbReference type="Proteomes" id="UP000252038"/>
    </source>
</evidence>
<dbReference type="EMBL" id="CP029554">
    <property type="protein sequence ID" value="AXE36320.1"/>
    <property type="molecule type" value="Genomic_DNA"/>
</dbReference>
<organism evidence="1 2">
    <name type="scientific">Chromobacterium phragmitis</name>
    <dbReference type="NCBI Taxonomy" id="2202141"/>
    <lineage>
        <taxon>Bacteria</taxon>
        <taxon>Pseudomonadati</taxon>
        <taxon>Pseudomonadota</taxon>
        <taxon>Betaproteobacteria</taxon>
        <taxon>Neisseriales</taxon>
        <taxon>Chromobacteriaceae</taxon>
        <taxon>Chromobacterium</taxon>
    </lineage>
</organism>
<accession>A0A344UM22</accession>
<dbReference type="AlphaFoldDB" id="A0A344UM22"/>
<dbReference type="Proteomes" id="UP000252038">
    <property type="component" value="Chromosome"/>
</dbReference>